<dbReference type="GO" id="GO:0046872">
    <property type="term" value="F:metal ion binding"/>
    <property type="evidence" value="ECO:0007669"/>
    <property type="project" value="UniProtKB-KW"/>
</dbReference>
<sequence length="325" mass="36059">MKFLQLASLFGAALAVPAADLDARQTCTTPKLRKDWAKATTAEKTAYLNAAVCVTKKPSRLGLVNATVQDDFAYTHAILYNQIHNFAAFLPWHRYYVMVYEKALRDCGYTGTAMYWNWVNDWAAPSKAAVWHNVTGFGGNGVETNPNDIRKRVIDGPFKNWRPQFWHSSVQPHALSRDWSTAQNGDPELRGAFYSPTAMVPVNAKTVFDEFRAALEDGPHAAVHGGVGAADDNRGLGDMGFNNASPSDPLFFLHHTQVDRLWWLWQQQNPSARTMEYNGNSPSLPDGSNGPPVSLNDKLPMGGLAAEGVVRDYMDVKSAKLCYKY</sequence>
<dbReference type="Pfam" id="PF00264">
    <property type="entry name" value="Tyrosinase"/>
    <property type="match status" value="1"/>
</dbReference>
<keyword evidence="7" id="KW-0560">Oxidoreductase</keyword>
<dbReference type="InterPro" id="IPR002227">
    <property type="entry name" value="Tyrosinase_Cu-bd"/>
</dbReference>
<evidence type="ECO:0000313" key="8">
    <source>
        <dbReference type="Proteomes" id="UP001172155"/>
    </source>
</evidence>
<protein>
    <submittedName>
        <fullName evidence="7">Monooxygenase</fullName>
    </submittedName>
</protein>
<gene>
    <name evidence="7" type="ORF">B0T18DRAFT_394385</name>
</gene>
<dbReference type="EMBL" id="JAUKUD010000007">
    <property type="protein sequence ID" value="KAK0738017.1"/>
    <property type="molecule type" value="Genomic_DNA"/>
</dbReference>
<dbReference type="PANTHER" id="PTHR11474:SF126">
    <property type="entry name" value="TYROSINASE-LIKE PROTEIN TYR-1-RELATED"/>
    <property type="match status" value="1"/>
</dbReference>
<dbReference type="Gene3D" id="1.10.1280.10">
    <property type="entry name" value="Di-copper center containing domain from catechol oxidase"/>
    <property type="match status" value="1"/>
</dbReference>
<evidence type="ECO:0000259" key="5">
    <source>
        <dbReference type="PROSITE" id="PS00497"/>
    </source>
</evidence>
<comment type="caution">
    <text evidence="7">The sequence shown here is derived from an EMBL/GenBank/DDBJ whole genome shotgun (WGS) entry which is preliminary data.</text>
</comment>
<evidence type="ECO:0000256" key="3">
    <source>
        <dbReference type="SAM" id="MobiDB-lite"/>
    </source>
</evidence>
<feature type="compositionally biased region" description="Polar residues" evidence="3">
    <location>
        <begin position="274"/>
        <end position="283"/>
    </location>
</feature>
<dbReference type="Proteomes" id="UP001172155">
    <property type="component" value="Unassembled WGS sequence"/>
</dbReference>
<keyword evidence="1" id="KW-0479">Metal-binding</keyword>
<dbReference type="GO" id="GO:0004497">
    <property type="term" value="F:monooxygenase activity"/>
    <property type="evidence" value="ECO:0007669"/>
    <property type="project" value="UniProtKB-KW"/>
</dbReference>
<reference evidence="7" key="1">
    <citation type="submission" date="2023-06" db="EMBL/GenBank/DDBJ databases">
        <title>Genome-scale phylogeny and comparative genomics of the fungal order Sordariales.</title>
        <authorList>
            <consortium name="Lawrence Berkeley National Laboratory"/>
            <person name="Hensen N."/>
            <person name="Bonometti L."/>
            <person name="Westerberg I."/>
            <person name="Brannstrom I.O."/>
            <person name="Guillou S."/>
            <person name="Cros-Aarteil S."/>
            <person name="Calhoun S."/>
            <person name="Haridas S."/>
            <person name="Kuo A."/>
            <person name="Mondo S."/>
            <person name="Pangilinan J."/>
            <person name="Riley R."/>
            <person name="LaButti K."/>
            <person name="Andreopoulos B."/>
            <person name="Lipzen A."/>
            <person name="Chen C."/>
            <person name="Yanf M."/>
            <person name="Daum C."/>
            <person name="Ng V."/>
            <person name="Clum A."/>
            <person name="Steindorff A."/>
            <person name="Ohm R."/>
            <person name="Martin F."/>
            <person name="Silar P."/>
            <person name="Natvig D."/>
            <person name="Lalanne C."/>
            <person name="Gautier V."/>
            <person name="Ament-velasquez S.L."/>
            <person name="Kruys A."/>
            <person name="Hutchinson M.I."/>
            <person name="Powell A.J."/>
            <person name="Barry K."/>
            <person name="Miller A.N."/>
            <person name="Grigoriev I.V."/>
            <person name="Debuchy R."/>
            <person name="Gladieux P."/>
            <person name="Thoren M.H."/>
            <person name="Johannesson H."/>
        </authorList>
    </citation>
    <scope>NUCLEOTIDE SEQUENCE</scope>
    <source>
        <strain evidence="7">SMH3187-1</strain>
    </source>
</reference>
<feature type="domain" description="Tyrosinase copper-binding" evidence="6">
    <location>
        <begin position="248"/>
        <end position="259"/>
    </location>
</feature>
<keyword evidence="2" id="KW-0186">Copper</keyword>
<name>A0AA40BPI5_9PEZI</name>
<dbReference type="PRINTS" id="PR00092">
    <property type="entry name" value="TYROSINASE"/>
</dbReference>
<keyword evidence="7" id="KW-0503">Monooxygenase</keyword>
<dbReference type="InterPro" id="IPR008922">
    <property type="entry name" value="Di-copper_centre_dom_sf"/>
</dbReference>
<evidence type="ECO:0000259" key="6">
    <source>
        <dbReference type="PROSITE" id="PS00498"/>
    </source>
</evidence>
<dbReference type="PANTHER" id="PTHR11474">
    <property type="entry name" value="TYROSINASE FAMILY MEMBER"/>
    <property type="match status" value="1"/>
</dbReference>
<evidence type="ECO:0000313" key="7">
    <source>
        <dbReference type="EMBL" id="KAK0738017.1"/>
    </source>
</evidence>
<dbReference type="AlphaFoldDB" id="A0AA40BPI5"/>
<dbReference type="PROSITE" id="PS00498">
    <property type="entry name" value="TYROSINASE_2"/>
    <property type="match status" value="1"/>
</dbReference>
<accession>A0AA40BPI5</accession>
<evidence type="ECO:0000256" key="1">
    <source>
        <dbReference type="ARBA" id="ARBA00022723"/>
    </source>
</evidence>
<feature type="signal peptide" evidence="4">
    <location>
        <begin position="1"/>
        <end position="15"/>
    </location>
</feature>
<dbReference type="PROSITE" id="PS00497">
    <property type="entry name" value="TYROSINASE_1"/>
    <property type="match status" value="1"/>
</dbReference>
<keyword evidence="8" id="KW-1185">Reference proteome</keyword>
<dbReference type="InterPro" id="IPR050316">
    <property type="entry name" value="Tyrosinase/Hemocyanin"/>
</dbReference>
<organism evidence="7 8">
    <name type="scientific">Schizothecium vesticola</name>
    <dbReference type="NCBI Taxonomy" id="314040"/>
    <lineage>
        <taxon>Eukaryota</taxon>
        <taxon>Fungi</taxon>
        <taxon>Dikarya</taxon>
        <taxon>Ascomycota</taxon>
        <taxon>Pezizomycotina</taxon>
        <taxon>Sordariomycetes</taxon>
        <taxon>Sordariomycetidae</taxon>
        <taxon>Sordariales</taxon>
        <taxon>Schizotheciaceae</taxon>
        <taxon>Schizothecium</taxon>
    </lineage>
</organism>
<evidence type="ECO:0000256" key="2">
    <source>
        <dbReference type="ARBA" id="ARBA00023008"/>
    </source>
</evidence>
<feature type="domain" description="Tyrosinase copper-binding" evidence="5">
    <location>
        <begin position="84"/>
        <end position="101"/>
    </location>
</feature>
<feature type="region of interest" description="Disordered" evidence="3">
    <location>
        <begin position="274"/>
        <end position="293"/>
    </location>
</feature>
<keyword evidence="4" id="KW-0732">Signal</keyword>
<dbReference type="SUPFAM" id="SSF48056">
    <property type="entry name" value="Di-copper centre-containing domain"/>
    <property type="match status" value="1"/>
</dbReference>
<evidence type="ECO:0000256" key="4">
    <source>
        <dbReference type="SAM" id="SignalP"/>
    </source>
</evidence>
<proteinExistence type="predicted"/>
<feature type="chain" id="PRO_5041313269" evidence="4">
    <location>
        <begin position="16"/>
        <end position="325"/>
    </location>
</feature>